<dbReference type="InterPro" id="IPR027417">
    <property type="entry name" value="P-loop_NTPase"/>
</dbReference>
<protein>
    <submittedName>
        <fullName evidence="4">Uncharacterized protein</fullName>
    </submittedName>
</protein>
<dbReference type="GO" id="GO:0003924">
    <property type="term" value="F:GTPase activity"/>
    <property type="evidence" value="ECO:0007669"/>
    <property type="project" value="InterPro"/>
</dbReference>
<dbReference type="PANTHER" id="PTHR11711">
    <property type="entry name" value="ADP RIBOSYLATION FACTOR-RELATED"/>
    <property type="match status" value="1"/>
</dbReference>
<feature type="binding site" evidence="3">
    <location>
        <begin position="94"/>
        <end position="97"/>
    </location>
    <ligand>
        <name>GTP</name>
        <dbReference type="ChEBI" id="CHEBI:37565"/>
    </ligand>
</feature>
<accession>A0A8C4SNG9</accession>
<dbReference type="GeneTree" id="ENSGT00900000143486"/>
<evidence type="ECO:0000313" key="5">
    <source>
        <dbReference type="Proteomes" id="UP000694620"/>
    </source>
</evidence>
<organism evidence="4 5">
    <name type="scientific">Erpetoichthys calabaricus</name>
    <name type="common">Rope fish</name>
    <name type="synonym">Calamoichthys calabaricus</name>
    <dbReference type="NCBI Taxonomy" id="27687"/>
    <lineage>
        <taxon>Eukaryota</taxon>
        <taxon>Metazoa</taxon>
        <taxon>Chordata</taxon>
        <taxon>Craniata</taxon>
        <taxon>Vertebrata</taxon>
        <taxon>Euteleostomi</taxon>
        <taxon>Actinopterygii</taxon>
        <taxon>Polypteriformes</taxon>
        <taxon>Polypteridae</taxon>
        <taxon>Erpetoichthys</taxon>
    </lineage>
</organism>
<evidence type="ECO:0000256" key="1">
    <source>
        <dbReference type="ARBA" id="ARBA00022741"/>
    </source>
</evidence>
<dbReference type="SUPFAM" id="SSF52540">
    <property type="entry name" value="P-loop containing nucleoside triphosphate hydrolases"/>
    <property type="match status" value="1"/>
</dbReference>
<evidence type="ECO:0000256" key="3">
    <source>
        <dbReference type="PIRSR" id="PIRSR606689-1"/>
    </source>
</evidence>
<dbReference type="InterPro" id="IPR024156">
    <property type="entry name" value="Small_GTPase_ARF"/>
</dbReference>
<dbReference type="GO" id="GO:0005525">
    <property type="term" value="F:GTP binding"/>
    <property type="evidence" value="ECO:0007669"/>
    <property type="project" value="UniProtKB-KW"/>
</dbReference>
<dbReference type="Gene3D" id="3.40.50.300">
    <property type="entry name" value="P-loop containing nucleotide triphosphate hydrolases"/>
    <property type="match status" value="1"/>
</dbReference>
<name>A0A8C4SNG9_ERPCA</name>
<dbReference type="InterPro" id="IPR006689">
    <property type="entry name" value="Small_GTPase_ARF/SAR"/>
</dbReference>
<evidence type="ECO:0000256" key="2">
    <source>
        <dbReference type="ARBA" id="ARBA00023134"/>
    </source>
</evidence>
<keyword evidence="5" id="KW-1185">Reference proteome</keyword>
<keyword evidence="1 3" id="KW-0547">Nucleotide-binding</keyword>
<proteinExistence type="predicted"/>
<evidence type="ECO:0000313" key="4">
    <source>
        <dbReference type="Ensembl" id="ENSECRP00000020308.1"/>
    </source>
</evidence>
<dbReference type="Ensembl" id="ENSECRT00000020744.1">
    <property type="protein sequence ID" value="ENSECRP00000020308.1"/>
    <property type="gene ID" value="ENSECRG00000013633.1"/>
</dbReference>
<dbReference type="Proteomes" id="UP000694620">
    <property type="component" value="Chromosome 16"/>
</dbReference>
<reference evidence="4" key="1">
    <citation type="submission" date="2021-06" db="EMBL/GenBank/DDBJ databases">
        <authorList>
            <consortium name="Wellcome Sanger Institute Data Sharing"/>
        </authorList>
    </citation>
    <scope>NUCLEOTIDE SEQUENCE [LARGE SCALE GENOMIC DNA]</scope>
</reference>
<dbReference type="AlphaFoldDB" id="A0A8C4SNG9"/>
<keyword evidence="2 3" id="KW-0342">GTP-binding</keyword>
<sequence length="138" mass="15576">MLTFYCKSPSNTFPRTSVKASAVLTGRRHQYSCREPNDLPGKTTIPYRLQVGEFITVLPYTQLASIIRPCWWCYSNTDAVIYVLKKAILVVFANKQDMEQAMTPTKVVNSPGFPALGDTKWESFKTTVTKGTKLDEVM</sequence>
<reference evidence="4" key="2">
    <citation type="submission" date="2025-08" db="UniProtKB">
        <authorList>
            <consortium name="Ensembl"/>
        </authorList>
    </citation>
    <scope>IDENTIFICATION</scope>
</reference>
<dbReference type="Pfam" id="PF00025">
    <property type="entry name" value="Arf"/>
    <property type="match status" value="1"/>
</dbReference>
<reference evidence="4" key="3">
    <citation type="submission" date="2025-09" db="UniProtKB">
        <authorList>
            <consortium name="Ensembl"/>
        </authorList>
    </citation>
    <scope>IDENTIFICATION</scope>
</reference>